<feature type="region of interest" description="Disordered" evidence="1">
    <location>
        <begin position="21"/>
        <end position="45"/>
    </location>
</feature>
<feature type="compositionally biased region" description="Basic and acidic residues" evidence="1">
    <location>
        <begin position="21"/>
        <end position="33"/>
    </location>
</feature>
<dbReference type="EMBL" id="VRLW01000001">
    <property type="protein sequence ID" value="KAA1258052.1"/>
    <property type="molecule type" value="Genomic_DNA"/>
</dbReference>
<name>A0A5B1CCW2_9BACT</name>
<accession>A0A5B1CCW2</accession>
<proteinExistence type="predicted"/>
<dbReference type="AlphaFoldDB" id="A0A5B1CCW2"/>
<evidence type="ECO:0000313" key="3">
    <source>
        <dbReference type="Proteomes" id="UP000322699"/>
    </source>
</evidence>
<comment type="caution">
    <text evidence="2">The sequence shown here is derived from an EMBL/GenBank/DDBJ whole genome shotgun (WGS) entry which is preliminary data.</text>
</comment>
<protein>
    <submittedName>
        <fullName evidence="2">Uncharacterized protein</fullName>
    </submittedName>
</protein>
<keyword evidence="3" id="KW-1185">Reference proteome</keyword>
<sequence>MSEQQREQIATILARAIRQKLDKQASTETKKDTPQTQAPEVVDES</sequence>
<dbReference type="Proteomes" id="UP000322699">
    <property type="component" value="Unassembled WGS sequence"/>
</dbReference>
<evidence type="ECO:0000256" key="1">
    <source>
        <dbReference type="SAM" id="MobiDB-lite"/>
    </source>
</evidence>
<evidence type="ECO:0000313" key="2">
    <source>
        <dbReference type="EMBL" id="KAA1258052.1"/>
    </source>
</evidence>
<gene>
    <name evidence="2" type="ORF">LF1_05670</name>
</gene>
<dbReference type="RefSeq" id="WP_157593940.1">
    <property type="nucleotide sequence ID" value="NZ_LWSK01000057.1"/>
</dbReference>
<dbReference type="OrthoDB" id="9957878at2"/>
<organism evidence="2 3">
    <name type="scientific">Rubripirellula obstinata</name>
    <dbReference type="NCBI Taxonomy" id="406547"/>
    <lineage>
        <taxon>Bacteria</taxon>
        <taxon>Pseudomonadati</taxon>
        <taxon>Planctomycetota</taxon>
        <taxon>Planctomycetia</taxon>
        <taxon>Pirellulales</taxon>
        <taxon>Pirellulaceae</taxon>
        <taxon>Rubripirellula</taxon>
    </lineage>
</organism>
<reference evidence="2 3" key="1">
    <citation type="submission" date="2019-08" db="EMBL/GenBank/DDBJ databases">
        <title>Deep-cultivation of Planctomycetes and their phenomic and genomic characterization uncovers novel biology.</title>
        <authorList>
            <person name="Wiegand S."/>
            <person name="Jogler M."/>
            <person name="Boedeker C."/>
            <person name="Pinto D."/>
            <person name="Vollmers J."/>
            <person name="Rivas-Marin E."/>
            <person name="Kohn T."/>
            <person name="Peeters S.H."/>
            <person name="Heuer A."/>
            <person name="Rast P."/>
            <person name="Oberbeckmann S."/>
            <person name="Bunk B."/>
            <person name="Jeske O."/>
            <person name="Meyerdierks A."/>
            <person name="Storesund J.E."/>
            <person name="Kallscheuer N."/>
            <person name="Luecker S."/>
            <person name="Lage O.M."/>
            <person name="Pohl T."/>
            <person name="Merkel B.J."/>
            <person name="Hornburger P."/>
            <person name="Mueller R.-W."/>
            <person name="Bruemmer F."/>
            <person name="Labrenz M."/>
            <person name="Spormann A.M."/>
            <person name="Op Den Camp H."/>
            <person name="Overmann J."/>
            <person name="Amann R."/>
            <person name="Jetten M.S.M."/>
            <person name="Mascher T."/>
            <person name="Medema M.H."/>
            <person name="Devos D.P."/>
            <person name="Kaster A.-K."/>
            <person name="Ovreas L."/>
            <person name="Rohde M."/>
            <person name="Galperin M.Y."/>
            <person name="Jogler C."/>
        </authorList>
    </citation>
    <scope>NUCLEOTIDE SEQUENCE [LARGE SCALE GENOMIC DNA]</scope>
    <source>
        <strain evidence="2 3">LF1</strain>
    </source>
</reference>